<dbReference type="AlphaFoldDB" id="A0A5B8UGF1"/>
<organism evidence="2 3">
    <name type="scientific">Flavisolibacter ginsenosidimutans</name>
    <dbReference type="NCBI Taxonomy" id="661481"/>
    <lineage>
        <taxon>Bacteria</taxon>
        <taxon>Pseudomonadati</taxon>
        <taxon>Bacteroidota</taxon>
        <taxon>Chitinophagia</taxon>
        <taxon>Chitinophagales</taxon>
        <taxon>Chitinophagaceae</taxon>
        <taxon>Flavisolibacter</taxon>
    </lineage>
</organism>
<reference evidence="2 3" key="1">
    <citation type="journal article" date="2015" name="Int. J. Syst. Evol. Microbiol.">
        <title>Flavisolibacter ginsenosidimutans sp. nov., with ginsenoside-converting activity isolated from soil used for cultivating ginseng.</title>
        <authorList>
            <person name="Zhao Y."/>
            <person name="Liu Q."/>
            <person name="Kang M.S."/>
            <person name="Jin F."/>
            <person name="Yu H."/>
            <person name="Im W.T."/>
        </authorList>
    </citation>
    <scope>NUCLEOTIDE SEQUENCE [LARGE SCALE GENOMIC DNA]</scope>
    <source>
        <strain evidence="2 3">Gsoil 636</strain>
    </source>
</reference>
<sequence>MIITAVLSEKAKEKVAKILLQAAFFNLFLVAVLGLTLRSTPLLDRFPFVYKNLLHGHSHFAFGGWILPVLIALVMKAFPELTGRIAAKHWRTISVLTLLSAYGMLVFFPLYGYKGISIFFSTLSIAATVYFAVVVWRAVKGQSLTVAHRFLIWGLIYAVVSSLGPFATVPLIVTGKQGTPLYFDLIYFYLHFQYNGFFTFIVLALLYRNLQTKSTKVFRLMNLACVPAYALSVLWHQPSFVFNIIGGVAAVLQLAALYFLWLDVKKTGLSILLSFSLCAFALKIFLQAAGAFPAVAVMAYDVRNFVIAYLHLVLLGFISMSVFAAIAKSIEQKKLFRFGIGLFLFSFFTTETLLLFQALFAAKLLQVVIPSTSQLLFVFSLPFAAGALLMAIAVSKSSHSIASYKSFLLNERSANNSGSTIQASITASV</sequence>
<keyword evidence="3" id="KW-1185">Reference proteome</keyword>
<keyword evidence="1" id="KW-1133">Transmembrane helix</keyword>
<dbReference type="OrthoDB" id="2827525at2"/>
<feature type="transmembrane region" description="Helical" evidence="1">
    <location>
        <begin position="151"/>
        <end position="173"/>
    </location>
</feature>
<feature type="transmembrane region" description="Helical" evidence="1">
    <location>
        <begin position="241"/>
        <end position="261"/>
    </location>
</feature>
<evidence type="ECO:0000256" key="1">
    <source>
        <dbReference type="SAM" id="Phobius"/>
    </source>
</evidence>
<evidence type="ECO:0000313" key="3">
    <source>
        <dbReference type="Proteomes" id="UP000321204"/>
    </source>
</evidence>
<feature type="transmembrane region" description="Helical" evidence="1">
    <location>
        <begin position="90"/>
        <end position="112"/>
    </location>
</feature>
<feature type="transmembrane region" description="Helical" evidence="1">
    <location>
        <begin position="118"/>
        <end position="139"/>
    </location>
</feature>
<accession>A0A5B8UGF1</accession>
<dbReference type="Proteomes" id="UP000321204">
    <property type="component" value="Chromosome"/>
</dbReference>
<keyword evidence="1" id="KW-0472">Membrane</keyword>
<gene>
    <name evidence="2" type="ORF">FSB75_05845</name>
</gene>
<feature type="transmembrane region" description="Helical" evidence="1">
    <location>
        <begin position="57"/>
        <end position="78"/>
    </location>
</feature>
<keyword evidence="1" id="KW-0812">Transmembrane</keyword>
<feature type="transmembrane region" description="Helical" evidence="1">
    <location>
        <begin position="306"/>
        <end position="326"/>
    </location>
</feature>
<feature type="transmembrane region" description="Helical" evidence="1">
    <location>
        <begin position="338"/>
        <end position="362"/>
    </location>
</feature>
<evidence type="ECO:0000313" key="2">
    <source>
        <dbReference type="EMBL" id="QEC55445.1"/>
    </source>
</evidence>
<feature type="transmembrane region" description="Helical" evidence="1">
    <location>
        <begin position="273"/>
        <end position="300"/>
    </location>
</feature>
<name>A0A5B8UGF1_9BACT</name>
<dbReference type="RefSeq" id="WP_146784153.1">
    <property type="nucleotide sequence ID" value="NZ_BAABIO010000002.1"/>
</dbReference>
<evidence type="ECO:0008006" key="4">
    <source>
        <dbReference type="Google" id="ProtNLM"/>
    </source>
</evidence>
<feature type="transmembrane region" description="Helical" evidence="1">
    <location>
        <begin position="217"/>
        <end position="235"/>
    </location>
</feature>
<proteinExistence type="predicted"/>
<feature type="transmembrane region" description="Helical" evidence="1">
    <location>
        <begin position="185"/>
        <end position="205"/>
    </location>
</feature>
<dbReference type="KEGG" id="fgg:FSB75_05845"/>
<feature type="transmembrane region" description="Helical" evidence="1">
    <location>
        <begin position="374"/>
        <end position="395"/>
    </location>
</feature>
<dbReference type="EMBL" id="CP042433">
    <property type="protein sequence ID" value="QEC55445.1"/>
    <property type="molecule type" value="Genomic_DNA"/>
</dbReference>
<protein>
    <recommendedName>
        <fullName evidence="4">Cytochrome C oxidase subunit I</fullName>
    </recommendedName>
</protein>
<feature type="transmembrane region" description="Helical" evidence="1">
    <location>
        <begin position="18"/>
        <end position="37"/>
    </location>
</feature>